<keyword evidence="2" id="KW-1185">Reference proteome</keyword>
<name>A0AAD2CKQ0_9STRA</name>
<dbReference type="Proteomes" id="UP001295423">
    <property type="component" value="Unassembled WGS sequence"/>
</dbReference>
<protein>
    <submittedName>
        <fullName evidence="1">Uncharacterized protein</fullName>
    </submittedName>
</protein>
<reference evidence="1" key="1">
    <citation type="submission" date="2023-08" db="EMBL/GenBank/DDBJ databases">
        <authorList>
            <person name="Audoor S."/>
            <person name="Bilcke G."/>
        </authorList>
    </citation>
    <scope>NUCLEOTIDE SEQUENCE</scope>
</reference>
<organism evidence="1 2">
    <name type="scientific">Cylindrotheca closterium</name>
    <dbReference type="NCBI Taxonomy" id="2856"/>
    <lineage>
        <taxon>Eukaryota</taxon>
        <taxon>Sar</taxon>
        <taxon>Stramenopiles</taxon>
        <taxon>Ochrophyta</taxon>
        <taxon>Bacillariophyta</taxon>
        <taxon>Bacillariophyceae</taxon>
        <taxon>Bacillariophycidae</taxon>
        <taxon>Bacillariales</taxon>
        <taxon>Bacillariaceae</taxon>
        <taxon>Cylindrotheca</taxon>
    </lineage>
</organism>
<evidence type="ECO:0000313" key="2">
    <source>
        <dbReference type="Proteomes" id="UP001295423"/>
    </source>
</evidence>
<dbReference type="EMBL" id="CAKOGP040000447">
    <property type="protein sequence ID" value="CAJ1935320.1"/>
    <property type="molecule type" value="Genomic_DNA"/>
</dbReference>
<gene>
    <name evidence="1" type="ORF">CYCCA115_LOCUS4655</name>
</gene>
<accession>A0AAD2CKQ0</accession>
<dbReference type="AlphaFoldDB" id="A0AAD2CKQ0"/>
<comment type="caution">
    <text evidence="1">The sequence shown here is derived from an EMBL/GenBank/DDBJ whole genome shotgun (WGS) entry which is preliminary data.</text>
</comment>
<proteinExistence type="predicted"/>
<sequence length="172" mass="19320">MSPKPASSAATTAIVHYFFQAGVQLVAITAEPGGSDAVRQRLLEREVSKLDYEIRSDPEHSFLTSGPPTPPKDLFIMKDHQWEVSGDYKMVQPALVVYDADKEVISETTWSWKTMGLDDNNTNWDSRVDTQAWEGEADKKVLLVTMRPVMSDLLAAIQEKRAVKLASTHKQW</sequence>
<evidence type="ECO:0000313" key="1">
    <source>
        <dbReference type="EMBL" id="CAJ1935320.1"/>
    </source>
</evidence>